<proteinExistence type="predicted"/>
<accession>A0ACA9NIV8</accession>
<dbReference type="Proteomes" id="UP000789525">
    <property type="component" value="Unassembled WGS sequence"/>
</dbReference>
<dbReference type="EMBL" id="CAJVPT010022095">
    <property type="protein sequence ID" value="CAG8658425.1"/>
    <property type="molecule type" value="Genomic_DNA"/>
</dbReference>
<comment type="caution">
    <text evidence="1">The sequence shown here is derived from an EMBL/GenBank/DDBJ whole genome shotgun (WGS) entry which is preliminary data.</text>
</comment>
<name>A0ACA9NIV8_9GLOM</name>
<evidence type="ECO:0000313" key="1">
    <source>
        <dbReference type="EMBL" id="CAG8658425.1"/>
    </source>
</evidence>
<feature type="non-terminal residue" evidence="1">
    <location>
        <position position="1"/>
    </location>
</feature>
<organism evidence="1 2">
    <name type="scientific">Acaulospora colombiana</name>
    <dbReference type="NCBI Taxonomy" id="27376"/>
    <lineage>
        <taxon>Eukaryota</taxon>
        <taxon>Fungi</taxon>
        <taxon>Fungi incertae sedis</taxon>
        <taxon>Mucoromycota</taxon>
        <taxon>Glomeromycotina</taxon>
        <taxon>Glomeromycetes</taxon>
        <taxon>Diversisporales</taxon>
        <taxon>Acaulosporaceae</taxon>
        <taxon>Acaulospora</taxon>
    </lineage>
</organism>
<sequence>AFRHFELFTKNCDDSALNQNIRGSVYEIVLTYANTKKNTNKVKEVDIFKSIQKVYENAKTADQKVVTLKGLCFVQDENLIRDALNFSISDKVKPQDLDYAFYGAIDAFTSEEDAREIEMFFDDKSTDEIKRPLMQSLEGIRANANWLNHAKEDVPKWLKENNYM</sequence>
<gene>
    <name evidence="1" type="ORF">ACOLOM_LOCUS8498</name>
</gene>
<protein>
    <submittedName>
        <fullName evidence="1">14820_t:CDS:1</fullName>
    </submittedName>
</protein>
<evidence type="ECO:0000313" key="2">
    <source>
        <dbReference type="Proteomes" id="UP000789525"/>
    </source>
</evidence>
<keyword evidence="2" id="KW-1185">Reference proteome</keyword>
<reference evidence="1" key="1">
    <citation type="submission" date="2021-06" db="EMBL/GenBank/DDBJ databases">
        <authorList>
            <person name="Kallberg Y."/>
            <person name="Tangrot J."/>
            <person name="Rosling A."/>
        </authorList>
    </citation>
    <scope>NUCLEOTIDE SEQUENCE</scope>
    <source>
        <strain evidence="1">CL356</strain>
    </source>
</reference>